<keyword evidence="6" id="KW-0547">Nucleotide-binding</keyword>
<sequence length="369" mass="42296">QVKVAVKCLKQEMLNDQSVFDDFVKEVNTMHMLDHPNLIRLYGIVISSPMKMVTELAQFGSLLDCLRKSSRHLLFTLCEYAVQIAVGMAYLEHKRFIHRDLAARNILLSSKEKVKIGDFGLMRALDKNDDHYIMREKRKVPFAWCAPESLKLRQFSHASDVWMFGVTLWEIFTYGHEPWLSYNGAQILHKIEKENERLSQPDNCPDSFYIIMRKCWKLAPSERPSFAQIKEMTKNGFPEELKATSSLTEAGRLFVDVGDSLTVLRGRADNYWWRGQNKRTLEVGLFARHICARGAYSCDDISAPLKCSFIHTGHGSIDPLQSWGNVDKIDELYLSNPMEPPDLIDMSTVLSDSLPQENTWDAKVHPGHA</sequence>
<keyword evidence="8" id="KW-0067">ATP-binding</keyword>
<keyword evidence="9" id="KW-0829">Tyrosine-protein kinase</keyword>
<reference evidence="12" key="1">
    <citation type="journal article" date="2002" name="Science">
        <title>The draft genome of Ciona intestinalis: insights into chordate and vertebrate origins.</title>
        <authorList>
            <person name="Dehal P."/>
            <person name="Satou Y."/>
            <person name="Campbell R.K."/>
            <person name="Chapman J."/>
            <person name="Degnan B."/>
            <person name="De Tomaso A."/>
            <person name="Davidson B."/>
            <person name="Di Gregorio A."/>
            <person name="Gelpke M."/>
            <person name="Goodstein D.M."/>
            <person name="Harafuji N."/>
            <person name="Hastings K.E."/>
            <person name="Ho I."/>
            <person name="Hotta K."/>
            <person name="Huang W."/>
            <person name="Kawashima T."/>
            <person name="Lemaire P."/>
            <person name="Martinez D."/>
            <person name="Meinertzhagen I.A."/>
            <person name="Necula S."/>
            <person name="Nonaka M."/>
            <person name="Putnam N."/>
            <person name="Rash S."/>
            <person name="Saiga H."/>
            <person name="Satake M."/>
            <person name="Terry A."/>
            <person name="Yamada L."/>
            <person name="Wang H.G."/>
            <person name="Awazu S."/>
            <person name="Azumi K."/>
            <person name="Boore J."/>
            <person name="Branno M."/>
            <person name="Chin-Bow S."/>
            <person name="DeSantis R."/>
            <person name="Doyle S."/>
            <person name="Francino P."/>
            <person name="Keys D.N."/>
            <person name="Haga S."/>
            <person name="Hayashi H."/>
            <person name="Hino K."/>
            <person name="Imai K.S."/>
            <person name="Inaba K."/>
            <person name="Kano S."/>
            <person name="Kobayashi K."/>
            <person name="Kobayashi M."/>
            <person name="Lee B.I."/>
            <person name="Makabe K.W."/>
            <person name="Manohar C."/>
            <person name="Matassi G."/>
            <person name="Medina M."/>
            <person name="Mochizuki Y."/>
            <person name="Mount S."/>
            <person name="Morishita T."/>
            <person name="Miura S."/>
            <person name="Nakayama A."/>
            <person name="Nishizaka S."/>
            <person name="Nomoto H."/>
            <person name="Ohta F."/>
            <person name="Oishi K."/>
            <person name="Rigoutsos I."/>
            <person name="Sano M."/>
            <person name="Sasaki A."/>
            <person name="Sasakura Y."/>
            <person name="Shoguchi E."/>
            <person name="Shin-i T."/>
            <person name="Spagnuolo A."/>
            <person name="Stainier D."/>
            <person name="Suzuki M.M."/>
            <person name="Tassy O."/>
            <person name="Takatori N."/>
            <person name="Tokuoka M."/>
            <person name="Yagi K."/>
            <person name="Yoshizaki F."/>
            <person name="Wada S."/>
            <person name="Zhang C."/>
            <person name="Hyatt P.D."/>
            <person name="Larimer F."/>
            <person name="Detter C."/>
            <person name="Doggett N."/>
            <person name="Glavina T."/>
            <person name="Hawkins T."/>
            <person name="Richardson P."/>
            <person name="Lucas S."/>
            <person name="Kohara Y."/>
            <person name="Levine M."/>
            <person name="Satoh N."/>
            <person name="Rokhsar D.S."/>
        </authorList>
    </citation>
    <scope>NUCLEOTIDE SEQUENCE [LARGE SCALE GENOMIC DNA]</scope>
</reference>
<dbReference type="OMA" id="RHICARG"/>
<dbReference type="FunFam" id="4.10.680.10:FF:000001">
    <property type="entry name" value="activated CDC42 kinase 1 isoform X1"/>
    <property type="match status" value="1"/>
</dbReference>
<comment type="subcellular location">
    <subcellularLocation>
        <location evidence="1">Cytoplasm</location>
    </subcellularLocation>
</comment>
<evidence type="ECO:0000256" key="5">
    <source>
        <dbReference type="ARBA" id="ARBA00022679"/>
    </source>
</evidence>
<dbReference type="Proteomes" id="UP000008144">
    <property type="component" value="Unassembled WGS sequence"/>
</dbReference>
<keyword evidence="3" id="KW-0728">SH3 domain</keyword>
<evidence type="ECO:0000256" key="2">
    <source>
        <dbReference type="ARBA" id="ARBA00011903"/>
    </source>
</evidence>
<dbReference type="SMART" id="SM00219">
    <property type="entry name" value="TyrKc"/>
    <property type="match status" value="1"/>
</dbReference>
<dbReference type="GO" id="GO:0004713">
    <property type="term" value="F:protein tyrosine kinase activity"/>
    <property type="evidence" value="ECO:0000318"/>
    <property type="project" value="GO_Central"/>
</dbReference>
<keyword evidence="7" id="KW-0418">Kinase</keyword>
<dbReference type="Gene3D" id="1.10.510.10">
    <property type="entry name" value="Transferase(Phosphotransferase) domain 1"/>
    <property type="match status" value="1"/>
</dbReference>
<evidence type="ECO:0000259" key="10">
    <source>
        <dbReference type="PROSITE" id="PS50011"/>
    </source>
</evidence>
<proteinExistence type="predicted"/>
<dbReference type="SUPFAM" id="SSF56112">
    <property type="entry name" value="Protein kinase-like (PK-like)"/>
    <property type="match status" value="1"/>
</dbReference>
<dbReference type="InterPro" id="IPR001245">
    <property type="entry name" value="Ser-Thr/Tyr_kinase_cat_dom"/>
</dbReference>
<dbReference type="GeneTree" id="ENSGT00940000160853"/>
<keyword evidence="5" id="KW-0808">Transferase</keyword>
<dbReference type="PROSITE" id="PS50011">
    <property type="entry name" value="PROTEIN_KINASE_DOM"/>
    <property type="match status" value="1"/>
</dbReference>
<dbReference type="InterPro" id="IPR020635">
    <property type="entry name" value="Tyr_kinase_cat_dom"/>
</dbReference>
<evidence type="ECO:0000256" key="6">
    <source>
        <dbReference type="ARBA" id="ARBA00022741"/>
    </source>
</evidence>
<dbReference type="PANTHER" id="PTHR24418">
    <property type="entry name" value="TYROSINE-PROTEIN KINASE"/>
    <property type="match status" value="1"/>
</dbReference>
<dbReference type="Gene3D" id="4.10.680.10">
    <property type="entry name" value="Cdc42-like binding domain"/>
    <property type="match status" value="1"/>
</dbReference>
<dbReference type="Ensembl" id="ENSCINT00000026888.2">
    <property type="protein sequence ID" value="ENSCINP00000026642.2"/>
    <property type="gene ID" value="ENSCING00000003985.3"/>
</dbReference>
<dbReference type="STRING" id="7719.ENSCINP00000026642"/>
<evidence type="ECO:0000313" key="12">
    <source>
        <dbReference type="Proteomes" id="UP000008144"/>
    </source>
</evidence>
<dbReference type="FunFam" id="1.10.510.10:FF:000080">
    <property type="entry name" value="Putative activated CDC42 kinase 1"/>
    <property type="match status" value="1"/>
</dbReference>
<dbReference type="EC" id="2.7.10.2" evidence="2"/>
<dbReference type="InParanoid" id="F6S8T2"/>
<dbReference type="InterPro" id="IPR037085">
    <property type="entry name" value="Cdc42-bd-like_dom_sf"/>
</dbReference>
<accession>F6S8T2</accession>
<keyword evidence="4" id="KW-0963">Cytoplasm</keyword>
<dbReference type="PROSITE" id="PS00109">
    <property type="entry name" value="PROTEIN_KINASE_TYR"/>
    <property type="match status" value="1"/>
</dbReference>
<dbReference type="InterPro" id="IPR011009">
    <property type="entry name" value="Kinase-like_dom_sf"/>
</dbReference>
<dbReference type="HOGENOM" id="CLU_000288_7_39_1"/>
<dbReference type="GO" id="GO:0004715">
    <property type="term" value="F:non-membrane spanning protein tyrosine kinase activity"/>
    <property type="evidence" value="ECO:0007669"/>
    <property type="project" value="UniProtKB-EC"/>
</dbReference>
<evidence type="ECO:0000256" key="7">
    <source>
        <dbReference type="ARBA" id="ARBA00022777"/>
    </source>
</evidence>
<dbReference type="AlphaFoldDB" id="F6S8T2"/>
<feature type="domain" description="Protein kinase" evidence="10">
    <location>
        <begin position="1"/>
        <end position="238"/>
    </location>
</feature>
<dbReference type="InterPro" id="IPR000719">
    <property type="entry name" value="Prot_kinase_dom"/>
</dbReference>
<reference evidence="11" key="2">
    <citation type="submission" date="2025-08" db="UniProtKB">
        <authorList>
            <consortium name="Ensembl"/>
        </authorList>
    </citation>
    <scope>IDENTIFICATION</scope>
</reference>
<organism evidence="11 12">
    <name type="scientific">Ciona intestinalis</name>
    <name type="common">Transparent sea squirt</name>
    <name type="synonym">Ascidia intestinalis</name>
    <dbReference type="NCBI Taxonomy" id="7719"/>
    <lineage>
        <taxon>Eukaryota</taxon>
        <taxon>Metazoa</taxon>
        <taxon>Chordata</taxon>
        <taxon>Tunicata</taxon>
        <taxon>Ascidiacea</taxon>
        <taxon>Phlebobranchia</taxon>
        <taxon>Cionidae</taxon>
        <taxon>Ciona</taxon>
    </lineage>
</organism>
<evidence type="ECO:0000256" key="4">
    <source>
        <dbReference type="ARBA" id="ARBA00022490"/>
    </source>
</evidence>
<dbReference type="InterPro" id="IPR050198">
    <property type="entry name" value="Non-receptor_tyrosine_kinases"/>
</dbReference>
<evidence type="ECO:0000256" key="8">
    <source>
        <dbReference type="ARBA" id="ARBA00022840"/>
    </source>
</evidence>
<evidence type="ECO:0000256" key="3">
    <source>
        <dbReference type="ARBA" id="ARBA00022443"/>
    </source>
</evidence>
<keyword evidence="12" id="KW-1185">Reference proteome</keyword>
<dbReference type="PRINTS" id="PR00109">
    <property type="entry name" value="TYRKINASE"/>
</dbReference>
<reference evidence="11" key="3">
    <citation type="submission" date="2025-09" db="UniProtKB">
        <authorList>
            <consortium name="Ensembl"/>
        </authorList>
    </citation>
    <scope>IDENTIFICATION</scope>
</reference>
<dbReference type="GO" id="GO:0005737">
    <property type="term" value="C:cytoplasm"/>
    <property type="evidence" value="ECO:0007669"/>
    <property type="project" value="UniProtKB-SubCell"/>
</dbReference>
<dbReference type="CDD" id="cd05040">
    <property type="entry name" value="PTKc_Ack_like"/>
    <property type="match status" value="1"/>
</dbReference>
<evidence type="ECO:0000256" key="1">
    <source>
        <dbReference type="ARBA" id="ARBA00004496"/>
    </source>
</evidence>
<name>F6S8T2_CIOIN</name>
<evidence type="ECO:0000313" key="11">
    <source>
        <dbReference type="Ensembl" id="ENSCINP00000026642.2"/>
    </source>
</evidence>
<dbReference type="Gene3D" id="3.30.200.20">
    <property type="entry name" value="Phosphorylase Kinase, domain 1"/>
    <property type="match status" value="1"/>
</dbReference>
<dbReference type="InterPro" id="IPR008266">
    <property type="entry name" value="Tyr_kinase_AS"/>
</dbReference>
<dbReference type="Pfam" id="PF09027">
    <property type="entry name" value="GTPase_binding"/>
    <property type="match status" value="1"/>
</dbReference>
<dbReference type="InterPro" id="IPR015116">
    <property type="entry name" value="Cdc42-bd-like"/>
</dbReference>
<evidence type="ECO:0000256" key="9">
    <source>
        <dbReference type="ARBA" id="ARBA00023137"/>
    </source>
</evidence>
<protein>
    <recommendedName>
        <fullName evidence="2">non-specific protein-tyrosine kinase</fullName>
        <ecNumber evidence="2">2.7.10.2</ecNumber>
    </recommendedName>
</protein>
<dbReference type="GO" id="GO:0005886">
    <property type="term" value="C:plasma membrane"/>
    <property type="evidence" value="ECO:0000318"/>
    <property type="project" value="GO_Central"/>
</dbReference>
<dbReference type="Pfam" id="PF07714">
    <property type="entry name" value="PK_Tyr_Ser-Thr"/>
    <property type="match status" value="1"/>
</dbReference>
<dbReference type="GO" id="GO:0005524">
    <property type="term" value="F:ATP binding"/>
    <property type="evidence" value="ECO:0007669"/>
    <property type="project" value="UniProtKB-KW"/>
</dbReference>